<dbReference type="Pfam" id="PF00453">
    <property type="entry name" value="Ribosomal_L20"/>
    <property type="match status" value="1"/>
</dbReference>
<protein>
    <recommendedName>
        <fullName evidence="6">MRPL20</fullName>
    </recommendedName>
</protein>
<evidence type="ECO:0000256" key="1">
    <source>
        <dbReference type="ARBA" id="ARBA00007698"/>
    </source>
</evidence>
<dbReference type="AlphaFoldDB" id="A0A7J7K3C6"/>
<gene>
    <name evidence="4" type="ORF">EB796_009258</name>
</gene>
<dbReference type="InterPro" id="IPR005813">
    <property type="entry name" value="Ribosomal_bL20"/>
</dbReference>
<dbReference type="EMBL" id="VXIV02001507">
    <property type="protein sequence ID" value="KAF6032444.1"/>
    <property type="molecule type" value="Genomic_DNA"/>
</dbReference>
<evidence type="ECO:0008006" key="6">
    <source>
        <dbReference type="Google" id="ProtNLM"/>
    </source>
</evidence>
<dbReference type="Gene3D" id="1.10.1900.20">
    <property type="entry name" value="Ribosomal protein L20"/>
    <property type="match status" value="1"/>
</dbReference>
<keyword evidence="3" id="KW-0687">Ribonucleoprotein</keyword>
<keyword evidence="2" id="KW-0689">Ribosomal protein</keyword>
<comment type="similarity">
    <text evidence="1">Belongs to the bacterial ribosomal protein bL20 family.</text>
</comment>
<proteinExistence type="inferred from homology"/>
<evidence type="ECO:0000313" key="5">
    <source>
        <dbReference type="Proteomes" id="UP000593567"/>
    </source>
</evidence>
<evidence type="ECO:0000256" key="2">
    <source>
        <dbReference type="ARBA" id="ARBA00022980"/>
    </source>
</evidence>
<dbReference type="GO" id="GO:0005840">
    <property type="term" value="C:ribosome"/>
    <property type="evidence" value="ECO:0007669"/>
    <property type="project" value="UniProtKB-KW"/>
</dbReference>
<comment type="caution">
    <text evidence="4">The sequence shown here is derived from an EMBL/GenBank/DDBJ whole genome shotgun (WGS) entry which is preliminary data.</text>
</comment>
<dbReference type="InterPro" id="IPR035566">
    <property type="entry name" value="Ribosomal_protein_bL20_C"/>
</dbReference>
<evidence type="ECO:0000313" key="4">
    <source>
        <dbReference type="EMBL" id="KAF6032444.1"/>
    </source>
</evidence>
<dbReference type="GO" id="GO:0003735">
    <property type="term" value="F:structural constituent of ribosome"/>
    <property type="evidence" value="ECO:0007669"/>
    <property type="project" value="InterPro"/>
</dbReference>
<dbReference type="PRINTS" id="PR00062">
    <property type="entry name" value="RIBOSOMALL20"/>
</dbReference>
<dbReference type="GO" id="GO:0006412">
    <property type="term" value="P:translation"/>
    <property type="evidence" value="ECO:0007669"/>
    <property type="project" value="InterPro"/>
</dbReference>
<dbReference type="OrthoDB" id="10251781at2759"/>
<dbReference type="SUPFAM" id="SSF74731">
    <property type="entry name" value="Ribosomal protein L20"/>
    <property type="match status" value="1"/>
</dbReference>
<evidence type="ECO:0000256" key="3">
    <source>
        <dbReference type="ARBA" id="ARBA00023274"/>
    </source>
</evidence>
<dbReference type="GO" id="GO:1990904">
    <property type="term" value="C:ribonucleoprotein complex"/>
    <property type="evidence" value="ECO:0007669"/>
    <property type="project" value="UniProtKB-KW"/>
</dbReference>
<dbReference type="GO" id="GO:0019843">
    <property type="term" value="F:rRNA binding"/>
    <property type="evidence" value="ECO:0007669"/>
    <property type="project" value="InterPro"/>
</dbReference>
<name>A0A7J7K3C6_BUGNE</name>
<keyword evidence="5" id="KW-1185">Reference proteome</keyword>
<organism evidence="4 5">
    <name type="scientific">Bugula neritina</name>
    <name type="common">Brown bryozoan</name>
    <name type="synonym">Sertularia neritina</name>
    <dbReference type="NCBI Taxonomy" id="10212"/>
    <lineage>
        <taxon>Eukaryota</taxon>
        <taxon>Metazoa</taxon>
        <taxon>Spiralia</taxon>
        <taxon>Lophotrochozoa</taxon>
        <taxon>Bryozoa</taxon>
        <taxon>Gymnolaemata</taxon>
        <taxon>Cheilostomatida</taxon>
        <taxon>Flustrina</taxon>
        <taxon>Buguloidea</taxon>
        <taxon>Bugulidae</taxon>
        <taxon>Bugula</taxon>
    </lineage>
</organism>
<accession>A0A7J7K3C6</accession>
<reference evidence="4" key="1">
    <citation type="submission" date="2020-06" db="EMBL/GenBank/DDBJ databases">
        <title>Draft genome of Bugula neritina, a colonial animal packing powerful symbionts and potential medicines.</title>
        <authorList>
            <person name="Rayko M."/>
        </authorList>
    </citation>
    <scope>NUCLEOTIDE SEQUENCE [LARGE SCALE GENOMIC DNA]</scope>
    <source>
        <strain evidence="4">Kwan_BN1</strain>
    </source>
</reference>
<dbReference type="PANTHER" id="PTHR10986">
    <property type="entry name" value="39S RIBOSOMAL PROTEIN L20"/>
    <property type="match status" value="1"/>
</dbReference>
<sequence length="147" mass="17240">MVQLSACLLRKIPGPPRIYKRLQTFRLNARYEGRSRNCYVVGQGYQLKSMQYTRVARKNKVLDFKELYNLRLEAAAEEHGIPFRYLWDGLRRMNILLNRKVLQDIAIYEPRTFAGFCELSKQHQVDQGLNLPPHSYPKIPVNTKGML</sequence>
<dbReference type="Proteomes" id="UP000593567">
    <property type="component" value="Unassembled WGS sequence"/>
</dbReference>